<name>A0A401H2D9_9APHY</name>
<proteinExistence type="predicted"/>
<evidence type="ECO:0000313" key="4">
    <source>
        <dbReference type="Proteomes" id="UP000287166"/>
    </source>
</evidence>
<dbReference type="InterPro" id="IPR036770">
    <property type="entry name" value="Ankyrin_rpt-contain_sf"/>
</dbReference>
<dbReference type="GeneID" id="38785476"/>
<feature type="compositionally biased region" description="Acidic residues" evidence="2">
    <location>
        <begin position="476"/>
        <end position="515"/>
    </location>
</feature>
<sequence length="515" mass="58504">MLAPLGPSPPPATAGISLNDCKTTVKVRNRAFMGHPSAFKSITIEVTSPDRKKVASIFAYQINRAVCDDGDFLCIMDADSDELATLSRVLFDKYGEVRPWLVEDELFKGTGCWGRELSRGKLVYVQTVYVSDESMRGQGLGSFALQSLLNSEHVTENDFVISWPTPVPPRYDEVRSNEQYEAEMHRAVSFYQRNGFRRIGLTQFLVYSPRLDHPSHNISPSNDAKFLRTRVELSAKEDLLAHTLSLAWATLEVSWKNKNRDIQEYTANYPLHDQICRISDDGIEQIIRAAFLEDQTSITQKDNKGFTPLHRAAESLNIIATKILLELGVQEDLLRRDNTDLKTPMMLCADQLRVLKELQEIKQGRWVICDIQDKSQPIAEDIQTNIQLKVEGDLPWIYHNEYEYFEKRSVEFYFNKGAIDEAEDALSGRSYGDQDEWLMNKKALPGPLMGLGRMGPYPTTSTGRAGPGGFGFGNMFDDDETDEDEDEDEDTDEDDIEEDDAEMDNGEDWNEEDDE</sequence>
<evidence type="ECO:0000256" key="2">
    <source>
        <dbReference type="SAM" id="MobiDB-lite"/>
    </source>
</evidence>
<dbReference type="Proteomes" id="UP000287166">
    <property type="component" value="Unassembled WGS sequence"/>
</dbReference>
<dbReference type="OrthoDB" id="2753421at2759"/>
<feature type="region of interest" description="Disordered" evidence="2">
    <location>
        <begin position="455"/>
        <end position="515"/>
    </location>
</feature>
<evidence type="ECO:0000313" key="3">
    <source>
        <dbReference type="EMBL" id="GBE88559.1"/>
    </source>
</evidence>
<dbReference type="PROSITE" id="PS50088">
    <property type="entry name" value="ANK_REPEAT"/>
    <property type="match status" value="1"/>
</dbReference>
<dbReference type="RefSeq" id="XP_027619472.1">
    <property type="nucleotide sequence ID" value="XM_027763671.1"/>
</dbReference>
<dbReference type="EMBL" id="BFAD01000013">
    <property type="protein sequence ID" value="GBE88559.1"/>
    <property type="molecule type" value="Genomic_DNA"/>
</dbReference>
<reference evidence="3 4" key="1">
    <citation type="journal article" date="2018" name="Sci. Rep.">
        <title>Genome sequence of the cauliflower mushroom Sparassis crispa (Hanabiratake) and its association with beneficial usage.</title>
        <authorList>
            <person name="Kiyama R."/>
            <person name="Furutani Y."/>
            <person name="Kawaguchi K."/>
            <person name="Nakanishi T."/>
        </authorList>
    </citation>
    <scope>NUCLEOTIDE SEQUENCE [LARGE SCALE GENOMIC DNA]</scope>
</reference>
<dbReference type="SUPFAM" id="SSF48403">
    <property type="entry name" value="Ankyrin repeat"/>
    <property type="match status" value="1"/>
</dbReference>
<dbReference type="InterPro" id="IPR002110">
    <property type="entry name" value="Ankyrin_rpt"/>
</dbReference>
<gene>
    <name evidence="3" type="ORF">SCP_1303760</name>
</gene>
<dbReference type="STRING" id="139825.A0A401H2D9"/>
<dbReference type="AlphaFoldDB" id="A0A401H2D9"/>
<comment type="caution">
    <text evidence="3">The sequence shown here is derived from an EMBL/GenBank/DDBJ whole genome shotgun (WGS) entry which is preliminary data.</text>
</comment>
<dbReference type="InParanoid" id="A0A401H2D9"/>
<evidence type="ECO:0000256" key="1">
    <source>
        <dbReference type="PROSITE-ProRule" id="PRU00023"/>
    </source>
</evidence>
<dbReference type="SUPFAM" id="SSF55729">
    <property type="entry name" value="Acyl-CoA N-acyltransferases (Nat)"/>
    <property type="match status" value="1"/>
</dbReference>
<keyword evidence="1" id="KW-0040">ANK repeat</keyword>
<keyword evidence="4" id="KW-1185">Reference proteome</keyword>
<dbReference type="PROSITE" id="PS50297">
    <property type="entry name" value="ANK_REP_REGION"/>
    <property type="match status" value="1"/>
</dbReference>
<accession>A0A401H2D9</accession>
<dbReference type="InterPro" id="IPR016181">
    <property type="entry name" value="Acyl_CoA_acyltransferase"/>
</dbReference>
<dbReference type="Gene3D" id="1.25.40.20">
    <property type="entry name" value="Ankyrin repeat-containing domain"/>
    <property type="match status" value="1"/>
</dbReference>
<organism evidence="3 4">
    <name type="scientific">Sparassis crispa</name>
    <dbReference type="NCBI Taxonomy" id="139825"/>
    <lineage>
        <taxon>Eukaryota</taxon>
        <taxon>Fungi</taxon>
        <taxon>Dikarya</taxon>
        <taxon>Basidiomycota</taxon>
        <taxon>Agaricomycotina</taxon>
        <taxon>Agaricomycetes</taxon>
        <taxon>Polyporales</taxon>
        <taxon>Sparassidaceae</taxon>
        <taxon>Sparassis</taxon>
    </lineage>
</organism>
<protein>
    <submittedName>
        <fullName evidence="3">Uncharacterized protein</fullName>
    </submittedName>
</protein>
<dbReference type="Gene3D" id="3.40.630.30">
    <property type="match status" value="1"/>
</dbReference>
<feature type="repeat" description="ANK" evidence="1">
    <location>
        <begin position="304"/>
        <end position="336"/>
    </location>
</feature>